<dbReference type="EMBL" id="JAHYIQ010000001">
    <property type="protein sequence ID" value="KAK1136211.1"/>
    <property type="molecule type" value="Genomic_DNA"/>
</dbReference>
<name>A0AA40GE73_9HYME</name>
<evidence type="ECO:0000313" key="2">
    <source>
        <dbReference type="Proteomes" id="UP001177670"/>
    </source>
</evidence>
<gene>
    <name evidence="1" type="ORF">K0M31_000776</name>
</gene>
<dbReference type="Proteomes" id="UP001177670">
    <property type="component" value="Unassembled WGS sequence"/>
</dbReference>
<comment type="caution">
    <text evidence="1">The sequence shown here is derived from an EMBL/GenBank/DDBJ whole genome shotgun (WGS) entry which is preliminary data.</text>
</comment>
<reference evidence="1" key="1">
    <citation type="submission" date="2021-10" db="EMBL/GenBank/DDBJ databases">
        <title>Melipona bicolor Genome sequencing and assembly.</title>
        <authorList>
            <person name="Araujo N.S."/>
            <person name="Arias M.C."/>
        </authorList>
    </citation>
    <scope>NUCLEOTIDE SEQUENCE</scope>
    <source>
        <strain evidence="1">USP_2M_L1-L4_2017</strain>
        <tissue evidence="1">Whole body</tissue>
    </source>
</reference>
<organism evidence="1 2">
    <name type="scientific">Melipona bicolor</name>
    <dbReference type="NCBI Taxonomy" id="60889"/>
    <lineage>
        <taxon>Eukaryota</taxon>
        <taxon>Metazoa</taxon>
        <taxon>Ecdysozoa</taxon>
        <taxon>Arthropoda</taxon>
        <taxon>Hexapoda</taxon>
        <taxon>Insecta</taxon>
        <taxon>Pterygota</taxon>
        <taxon>Neoptera</taxon>
        <taxon>Endopterygota</taxon>
        <taxon>Hymenoptera</taxon>
        <taxon>Apocrita</taxon>
        <taxon>Aculeata</taxon>
        <taxon>Apoidea</taxon>
        <taxon>Anthophila</taxon>
        <taxon>Apidae</taxon>
        <taxon>Melipona</taxon>
    </lineage>
</organism>
<accession>A0AA40GE73</accession>
<sequence>MNVVTSNRTARAWECSNSWSGVSSSSENICARNLEARTPISNGDNESVPATLFAREAAEWRIVRRESVVTGVRPIRRRGKGQTPSESLSRELVRDLGDSLGIAVECHVCTATDEEESGWKSLAGAGELELTIIGSKGKIEWLESTREYVAGVVVEPCAVCWLLTVVCKGSSEERAARIRGASILLLANGGGSFTLFGIDPRGQLDSFRHQPHRLFATVHRWLPIHLLQTVHPLFFPSFPCCFAFLPPFFDDHRCLRTEITVHERVPNLSHAKRVSS</sequence>
<protein>
    <submittedName>
        <fullName evidence="1">Uncharacterized protein</fullName>
    </submittedName>
</protein>
<keyword evidence="2" id="KW-1185">Reference proteome</keyword>
<evidence type="ECO:0000313" key="1">
    <source>
        <dbReference type="EMBL" id="KAK1136211.1"/>
    </source>
</evidence>
<dbReference type="AlphaFoldDB" id="A0AA40GE73"/>
<proteinExistence type="predicted"/>